<dbReference type="InterPro" id="IPR014729">
    <property type="entry name" value="Rossmann-like_a/b/a_fold"/>
</dbReference>
<proteinExistence type="inferred from homology"/>
<reference evidence="3 4" key="1">
    <citation type="submission" date="2019-02" db="EMBL/GenBank/DDBJ databases">
        <title>Deep-cultivation of Planctomycetes and their phenomic and genomic characterization uncovers novel biology.</title>
        <authorList>
            <person name="Wiegand S."/>
            <person name="Jogler M."/>
            <person name="Boedeker C."/>
            <person name="Pinto D."/>
            <person name="Vollmers J."/>
            <person name="Rivas-Marin E."/>
            <person name="Kohn T."/>
            <person name="Peeters S.H."/>
            <person name="Heuer A."/>
            <person name="Rast P."/>
            <person name="Oberbeckmann S."/>
            <person name="Bunk B."/>
            <person name="Jeske O."/>
            <person name="Meyerdierks A."/>
            <person name="Storesund J.E."/>
            <person name="Kallscheuer N."/>
            <person name="Luecker S."/>
            <person name="Lage O.M."/>
            <person name="Pohl T."/>
            <person name="Merkel B.J."/>
            <person name="Hornburger P."/>
            <person name="Mueller R.-W."/>
            <person name="Bruemmer F."/>
            <person name="Labrenz M."/>
            <person name="Spormann A.M."/>
            <person name="Op den Camp H."/>
            <person name="Overmann J."/>
            <person name="Amann R."/>
            <person name="Jetten M.S.M."/>
            <person name="Mascher T."/>
            <person name="Medema M.H."/>
            <person name="Devos D.P."/>
            <person name="Kaster A.-K."/>
            <person name="Ovreas L."/>
            <person name="Rohde M."/>
            <person name="Galperin M.Y."/>
            <person name="Jogler C."/>
        </authorList>
    </citation>
    <scope>NUCLEOTIDE SEQUENCE [LARGE SCALE GENOMIC DNA]</scope>
    <source>
        <strain evidence="3 4">Mal52</strain>
    </source>
</reference>
<dbReference type="Gene3D" id="3.40.50.620">
    <property type="entry name" value="HUPs"/>
    <property type="match status" value="1"/>
</dbReference>
<gene>
    <name evidence="3" type="ORF">Mal52_39350</name>
</gene>
<keyword evidence="4" id="KW-1185">Reference proteome</keyword>
<dbReference type="AlphaFoldDB" id="A0A517ZSG6"/>
<dbReference type="PRINTS" id="PR01438">
    <property type="entry name" value="UNVRSLSTRESS"/>
</dbReference>
<dbReference type="KEGG" id="sdyn:Mal52_39350"/>
<evidence type="ECO:0000259" key="2">
    <source>
        <dbReference type="Pfam" id="PF00582"/>
    </source>
</evidence>
<name>A0A517ZSG6_9PLAN</name>
<dbReference type="PANTHER" id="PTHR46268:SF6">
    <property type="entry name" value="UNIVERSAL STRESS PROTEIN UP12"/>
    <property type="match status" value="1"/>
</dbReference>
<sequence length="146" mass="15874">MSWLPKRKVVIPVDFSETSLEAISTAVEMAASPSDVHAVHVLIPLEGLSPGVIWGEVNDESREKAVRKTFATYAHEHGLDGVQFDVKFGDPGFLITEFAADLAADLIVISSHGYGGFKRLVLGSVAERVIRHAHCPVLVLRRSDAE</sequence>
<evidence type="ECO:0000256" key="1">
    <source>
        <dbReference type="ARBA" id="ARBA00008791"/>
    </source>
</evidence>
<organism evidence="3 4">
    <name type="scientific">Symmachiella dynata</name>
    <dbReference type="NCBI Taxonomy" id="2527995"/>
    <lineage>
        <taxon>Bacteria</taxon>
        <taxon>Pseudomonadati</taxon>
        <taxon>Planctomycetota</taxon>
        <taxon>Planctomycetia</taxon>
        <taxon>Planctomycetales</taxon>
        <taxon>Planctomycetaceae</taxon>
        <taxon>Symmachiella</taxon>
    </lineage>
</organism>
<evidence type="ECO:0000313" key="4">
    <source>
        <dbReference type="Proteomes" id="UP000319383"/>
    </source>
</evidence>
<dbReference type="OrthoDB" id="9794782at2"/>
<dbReference type="RefSeq" id="WP_145377845.1">
    <property type="nucleotide sequence ID" value="NZ_CAXBED010000205.1"/>
</dbReference>
<dbReference type="EMBL" id="CP036276">
    <property type="protein sequence ID" value="QDU45441.1"/>
    <property type="molecule type" value="Genomic_DNA"/>
</dbReference>
<dbReference type="SUPFAM" id="SSF52402">
    <property type="entry name" value="Adenine nucleotide alpha hydrolases-like"/>
    <property type="match status" value="1"/>
</dbReference>
<dbReference type="Pfam" id="PF00582">
    <property type="entry name" value="Usp"/>
    <property type="match status" value="1"/>
</dbReference>
<dbReference type="InterPro" id="IPR006016">
    <property type="entry name" value="UspA"/>
</dbReference>
<evidence type="ECO:0000313" key="3">
    <source>
        <dbReference type="EMBL" id="QDU45441.1"/>
    </source>
</evidence>
<dbReference type="InterPro" id="IPR006015">
    <property type="entry name" value="Universal_stress_UspA"/>
</dbReference>
<comment type="similarity">
    <text evidence="1">Belongs to the universal stress protein A family.</text>
</comment>
<protein>
    <submittedName>
        <fullName evidence="3">Universal stress protein</fullName>
    </submittedName>
</protein>
<dbReference type="CDD" id="cd00293">
    <property type="entry name" value="USP-like"/>
    <property type="match status" value="1"/>
</dbReference>
<dbReference type="Proteomes" id="UP000319383">
    <property type="component" value="Chromosome"/>
</dbReference>
<dbReference type="PANTHER" id="PTHR46268">
    <property type="entry name" value="STRESS RESPONSE PROTEIN NHAX"/>
    <property type="match status" value="1"/>
</dbReference>
<accession>A0A517ZSG6</accession>
<feature type="domain" description="UspA" evidence="2">
    <location>
        <begin position="7"/>
        <end position="141"/>
    </location>
</feature>